<keyword evidence="1" id="KW-0833">Ubl conjugation pathway</keyword>
<dbReference type="WBParaSite" id="PSAMB.scaffold7479size7586.g30112.t1">
    <property type="protein sequence ID" value="PSAMB.scaffold7479size7586.g30112.t1"/>
    <property type="gene ID" value="PSAMB.scaffold7479size7586.g30112"/>
</dbReference>
<evidence type="ECO:0000313" key="5">
    <source>
        <dbReference type="WBParaSite" id="PSAMB.scaffold7479size7586.g30112.t1"/>
    </source>
</evidence>
<sequence length="437" mass="49556">MEDALLKIFDRLSHEDRIRCELVCAEWRRLLLSAWRRTKALDFDTVCPYIDPTNSTVRLQILNSILEKCAGGLQSLVLGQIEVSNIIQNFSKKRELTAEFIECIAQKCPKLRSFIVRRYLIPSVEALAGLYHLPSCLEVLKIEFCRLDVYSPQEGKLAWSIFRSMFEKFTNLRAFSLQGRGSCHGHFILDADLLNYLPASMEMLEISAGQSLKVDNLNFVSGFRNLRILAAQRSHIRNEDLKTLAEYCPAIESVDLSYSRSITDFSHLAQMKKLKSLRLDGNRDYFTDCALLQIAMNCLQLTQLSLDSCARLTVESLREIGRCSLLEFLSLWGLSQVTDAVLLSITNGCGMLQYLDIKYCRKITATGLQGLLKLRNLNELFVSGITDFDEAFVEELSLVTTLTKLEAVDCKVLKIQEIEPIRFPPEIPGIAVARLDC</sequence>
<proteinExistence type="predicted"/>
<feature type="domain" description="F-box/LRR-repeat protein 15-like leucin rich repeat" evidence="3">
    <location>
        <begin position="224"/>
        <end position="349"/>
    </location>
</feature>
<dbReference type="Gene3D" id="3.80.10.10">
    <property type="entry name" value="Ribonuclease Inhibitor"/>
    <property type="match status" value="1"/>
</dbReference>
<reference evidence="5" key="1">
    <citation type="submission" date="2022-11" db="UniProtKB">
        <authorList>
            <consortium name="WormBaseParasite"/>
        </authorList>
    </citation>
    <scope>IDENTIFICATION</scope>
</reference>
<dbReference type="SUPFAM" id="SSF81383">
    <property type="entry name" value="F-box domain"/>
    <property type="match status" value="1"/>
</dbReference>
<organism evidence="4 5">
    <name type="scientific">Plectus sambesii</name>
    <dbReference type="NCBI Taxonomy" id="2011161"/>
    <lineage>
        <taxon>Eukaryota</taxon>
        <taxon>Metazoa</taxon>
        <taxon>Ecdysozoa</taxon>
        <taxon>Nematoda</taxon>
        <taxon>Chromadorea</taxon>
        <taxon>Plectida</taxon>
        <taxon>Plectina</taxon>
        <taxon>Plectoidea</taxon>
        <taxon>Plectidae</taxon>
        <taxon>Plectus</taxon>
    </lineage>
</organism>
<protein>
    <submittedName>
        <fullName evidence="5">F-box domain-containing protein</fullName>
    </submittedName>
</protein>
<evidence type="ECO:0000256" key="1">
    <source>
        <dbReference type="ARBA" id="ARBA00022786"/>
    </source>
</evidence>
<evidence type="ECO:0000259" key="2">
    <source>
        <dbReference type="Pfam" id="PF12937"/>
    </source>
</evidence>
<name>A0A914XBT3_9BILA</name>
<accession>A0A914XBT3</accession>
<dbReference type="SUPFAM" id="SSF52047">
    <property type="entry name" value="RNI-like"/>
    <property type="match status" value="1"/>
</dbReference>
<dbReference type="InterPro" id="IPR057207">
    <property type="entry name" value="FBXL15_LRR"/>
</dbReference>
<keyword evidence="4" id="KW-1185">Reference proteome</keyword>
<dbReference type="Gene3D" id="1.20.1280.50">
    <property type="match status" value="1"/>
</dbReference>
<evidence type="ECO:0000313" key="4">
    <source>
        <dbReference type="Proteomes" id="UP000887566"/>
    </source>
</evidence>
<feature type="domain" description="F-box" evidence="2">
    <location>
        <begin position="3"/>
        <end position="37"/>
    </location>
</feature>
<dbReference type="Pfam" id="PF12937">
    <property type="entry name" value="F-box-like"/>
    <property type="match status" value="1"/>
</dbReference>
<dbReference type="InterPro" id="IPR001810">
    <property type="entry name" value="F-box_dom"/>
</dbReference>
<dbReference type="GO" id="GO:0019005">
    <property type="term" value="C:SCF ubiquitin ligase complex"/>
    <property type="evidence" value="ECO:0007669"/>
    <property type="project" value="TreeGrafter"/>
</dbReference>
<dbReference type="Proteomes" id="UP000887566">
    <property type="component" value="Unplaced"/>
</dbReference>
<dbReference type="AlphaFoldDB" id="A0A914XBT3"/>
<dbReference type="InterPro" id="IPR032675">
    <property type="entry name" value="LRR_dom_sf"/>
</dbReference>
<evidence type="ECO:0000259" key="3">
    <source>
        <dbReference type="Pfam" id="PF25372"/>
    </source>
</evidence>
<dbReference type="SMART" id="SM00367">
    <property type="entry name" value="LRR_CC"/>
    <property type="match status" value="4"/>
</dbReference>
<dbReference type="InterPro" id="IPR036047">
    <property type="entry name" value="F-box-like_dom_sf"/>
</dbReference>
<dbReference type="Pfam" id="PF25372">
    <property type="entry name" value="DUF7885"/>
    <property type="match status" value="1"/>
</dbReference>
<dbReference type="PANTHER" id="PTHR13318">
    <property type="entry name" value="PARTNER OF PAIRED, ISOFORM B-RELATED"/>
    <property type="match status" value="1"/>
</dbReference>
<dbReference type="GO" id="GO:0031146">
    <property type="term" value="P:SCF-dependent proteasomal ubiquitin-dependent protein catabolic process"/>
    <property type="evidence" value="ECO:0007669"/>
    <property type="project" value="TreeGrafter"/>
</dbReference>
<dbReference type="InterPro" id="IPR006553">
    <property type="entry name" value="Leu-rich_rpt_Cys-con_subtyp"/>
</dbReference>